<proteinExistence type="predicted"/>
<accession>A0A978VCB5</accession>
<dbReference type="Pfam" id="PF08387">
    <property type="entry name" value="FBD"/>
    <property type="match status" value="1"/>
</dbReference>
<name>A0A978VCB5_ZIZJJ</name>
<gene>
    <name evidence="2" type="ORF">FEM48_Zijuj05G0025900</name>
</gene>
<dbReference type="PANTHER" id="PTHR31900">
    <property type="entry name" value="F-BOX/RNI SUPERFAMILY PROTEIN-RELATED"/>
    <property type="match status" value="1"/>
</dbReference>
<dbReference type="EMBL" id="JAEACU010000005">
    <property type="protein sequence ID" value="KAH7528004.1"/>
    <property type="molecule type" value="Genomic_DNA"/>
</dbReference>
<comment type="caution">
    <text evidence="2">The sequence shown here is derived from an EMBL/GenBank/DDBJ whole genome shotgun (WGS) entry which is preliminary data.</text>
</comment>
<evidence type="ECO:0000313" key="3">
    <source>
        <dbReference type="Proteomes" id="UP000813462"/>
    </source>
</evidence>
<dbReference type="AlphaFoldDB" id="A0A978VCB5"/>
<protein>
    <recommendedName>
        <fullName evidence="1">FBD domain-containing protein</fullName>
    </recommendedName>
</protein>
<dbReference type="InterPro" id="IPR050232">
    <property type="entry name" value="FBL13/AtMIF1-like"/>
</dbReference>
<sequence length="269" mass="31307">MLHLIDVAFMDDELNITSSLLEDLAIEDVKGFLLGDIYIKVSAESLQYLPIVWNGDPRKHPVFGMETPESALYTHLHYMLQIFNSFLGVDGFPITLLKEISCLYGVLIYQYSLDEIPHVKKSLLKLFKRYPKFHPSVSLITVLRLLLIEIFLQGRLPLFHNVHSLTLIRTGLADEIPSRVALLNSTPHLNVLKIGLRRYGYSSYSLKQWFILRWRHNAQYWESQNLEFVHSVKKVEMEIKGKQDKMELIKYLLKNAKALEMMTIHYSSQ</sequence>
<feature type="domain" description="FBD" evidence="1">
    <location>
        <begin position="230"/>
        <end position="264"/>
    </location>
</feature>
<reference evidence="2" key="1">
    <citation type="journal article" date="2021" name="Front. Plant Sci.">
        <title>Chromosome-Scale Genome Assembly for Chinese Sour Jujube and Insights Into Its Genome Evolution and Domestication Signature.</title>
        <authorList>
            <person name="Shen L.-Y."/>
            <person name="Luo H."/>
            <person name="Wang X.-L."/>
            <person name="Wang X.-M."/>
            <person name="Qiu X.-J."/>
            <person name="Liu H."/>
            <person name="Zhou S.-S."/>
            <person name="Jia K.-H."/>
            <person name="Nie S."/>
            <person name="Bao Y.-T."/>
            <person name="Zhang R.-G."/>
            <person name="Yun Q.-Z."/>
            <person name="Chai Y.-H."/>
            <person name="Lu J.-Y."/>
            <person name="Li Y."/>
            <person name="Zhao S.-W."/>
            <person name="Mao J.-F."/>
            <person name="Jia S.-G."/>
            <person name="Mao Y.-M."/>
        </authorList>
    </citation>
    <scope>NUCLEOTIDE SEQUENCE</scope>
    <source>
        <strain evidence="2">AT0</strain>
        <tissue evidence="2">Leaf</tissue>
    </source>
</reference>
<dbReference type="InterPro" id="IPR006566">
    <property type="entry name" value="FBD"/>
</dbReference>
<evidence type="ECO:0000259" key="1">
    <source>
        <dbReference type="Pfam" id="PF08387"/>
    </source>
</evidence>
<dbReference type="Proteomes" id="UP000813462">
    <property type="component" value="Unassembled WGS sequence"/>
</dbReference>
<organism evidence="2 3">
    <name type="scientific">Ziziphus jujuba var. spinosa</name>
    <dbReference type="NCBI Taxonomy" id="714518"/>
    <lineage>
        <taxon>Eukaryota</taxon>
        <taxon>Viridiplantae</taxon>
        <taxon>Streptophyta</taxon>
        <taxon>Embryophyta</taxon>
        <taxon>Tracheophyta</taxon>
        <taxon>Spermatophyta</taxon>
        <taxon>Magnoliopsida</taxon>
        <taxon>eudicotyledons</taxon>
        <taxon>Gunneridae</taxon>
        <taxon>Pentapetalae</taxon>
        <taxon>rosids</taxon>
        <taxon>fabids</taxon>
        <taxon>Rosales</taxon>
        <taxon>Rhamnaceae</taxon>
        <taxon>Paliureae</taxon>
        <taxon>Ziziphus</taxon>
    </lineage>
</organism>
<dbReference type="PANTHER" id="PTHR31900:SF30">
    <property type="entry name" value="SUPERFAMILY PROTEIN, PUTATIVE-RELATED"/>
    <property type="match status" value="1"/>
</dbReference>
<evidence type="ECO:0000313" key="2">
    <source>
        <dbReference type="EMBL" id="KAH7528004.1"/>
    </source>
</evidence>